<evidence type="ECO:0000256" key="4">
    <source>
        <dbReference type="ARBA" id="ARBA00022989"/>
    </source>
</evidence>
<comment type="caution">
    <text evidence="7">The sequence shown here is derived from an EMBL/GenBank/DDBJ whole genome shotgun (WGS) entry which is preliminary data.</text>
</comment>
<organism evidence="7 8">
    <name type="scientific">Caldalkalibacillus horti</name>
    <dbReference type="NCBI Taxonomy" id="77523"/>
    <lineage>
        <taxon>Bacteria</taxon>
        <taxon>Bacillati</taxon>
        <taxon>Bacillota</taxon>
        <taxon>Bacilli</taxon>
        <taxon>Bacillales</taxon>
        <taxon>Bacillaceae</taxon>
        <taxon>Caldalkalibacillus</taxon>
    </lineage>
</organism>
<keyword evidence="4 6" id="KW-1133">Transmembrane helix</keyword>
<feature type="transmembrane region" description="Helical" evidence="6">
    <location>
        <begin position="179"/>
        <end position="199"/>
    </location>
</feature>
<feature type="transmembrane region" description="Helical" evidence="6">
    <location>
        <begin position="142"/>
        <end position="159"/>
    </location>
</feature>
<feature type="transmembrane region" description="Helical" evidence="6">
    <location>
        <begin position="251"/>
        <end position="270"/>
    </location>
</feature>
<keyword evidence="7" id="KW-0131">Cell cycle</keyword>
<evidence type="ECO:0000256" key="1">
    <source>
        <dbReference type="ARBA" id="ARBA00004141"/>
    </source>
</evidence>
<dbReference type="InterPro" id="IPR001182">
    <property type="entry name" value="FtsW/RodA"/>
</dbReference>
<proteinExistence type="predicted"/>
<keyword evidence="2 6" id="KW-0812">Transmembrane</keyword>
<keyword evidence="7" id="KW-0132">Cell division</keyword>
<dbReference type="PANTHER" id="PTHR30474:SF1">
    <property type="entry name" value="PEPTIDOGLYCAN GLYCOSYLTRANSFERASE MRDB"/>
    <property type="match status" value="1"/>
</dbReference>
<dbReference type="InterPro" id="IPR047928">
    <property type="entry name" value="Perm_prefix_1"/>
</dbReference>
<gene>
    <name evidence="7" type="ORF">J2S11_004303</name>
</gene>
<dbReference type="GO" id="GO:0051301">
    <property type="term" value="P:cell division"/>
    <property type="evidence" value="ECO:0007669"/>
    <property type="project" value="UniProtKB-KW"/>
</dbReference>
<dbReference type="EMBL" id="JAUSTY010000028">
    <property type="protein sequence ID" value="MDQ0168341.1"/>
    <property type="molecule type" value="Genomic_DNA"/>
</dbReference>
<evidence type="ECO:0000313" key="7">
    <source>
        <dbReference type="EMBL" id="MDQ0168341.1"/>
    </source>
</evidence>
<reference evidence="7 8" key="1">
    <citation type="submission" date="2023-07" db="EMBL/GenBank/DDBJ databases">
        <title>Genomic Encyclopedia of Type Strains, Phase IV (KMG-IV): sequencing the most valuable type-strain genomes for metagenomic binning, comparative biology and taxonomic classification.</title>
        <authorList>
            <person name="Goeker M."/>
        </authorList>
    </citation>
    <scope>NUCLEOTIDE SEQUENCE [LARGE SCALE GENOMIC DNA]</scope>
    <source>
        <strain evidence="7 8">DSM 12751</strain>
    </source>
</reference>
<dbReference type="PANTHER" id="PTHR30474">
    <property type="entry name" value="CELL CYCLE PROTEIN"/>
    <property type="match status" value="1"/>
</dbReference>
<dbReference type="RefSeq" id="WP_307398007.1">
    <property type="nucleotide sequence ID" value="NZ_BAAADK010000016.1"/>
</dbReference>
<keyword evidence="5 6" id="KW-0472">Membrane</keyword>
<feature type="transmembrane region" description="Helical" evidence="6">
    <location>
        <begin position="206"/>
        <end position="222"/>
    </location>
</feature>
<feature type="transmembrane region" description="Helical" evidence="6">
    <location>
        <begin position="366"/>
        <end position="397"/>
    </location>
</feature>
<dbReference type="Proteomes" id="UP001235840">
    <property type="component" value="Unassembled WGS sequence"/>
</dbReference>
<evidence type="ECO:0000256" key="5">
    <source>
        <dbReference type="ARBA" id="ARBA00023136"/>
    </source>
</evidence>
<dbReference type="NCBIfam" id="NF038403">
    <property type="entry name" value="perm_prefix_1"/>
    <property type="match status" value="1"/>
</dbReference>
<feature type="transmembrane region" description="Helical" evidence="6">
    <location>
        <begin position="329"/>
        <end position="354"/>
    </location>
</feature>
<keyword evidence="8" id="KW-1185">Reference proteome</keyword>
<evidence type="ECO:0000313" key="8">
    <source>
        <dbReference type="Proteomes" id="UP001235840"/>
    </source>
</evidence>
<feature type="transmembrane region" description="Helical" evidence="6">
    <location>
        <begin position="114"/>
        <end position="135"/>
    </location>
</feature>
<name>A0ABT9W529_9BACI</name>
<feature type="transmembrane region" description="Helical" evidence="6">
    <location>
        <begin position="403"/>
        <end position="425"/>
    </location>
</feature>
<evidence type="ECO:0000256" key="2">
    <source>
        <dbReference type="ARBA" id="ARBA00022692"/>
    </source>
</evidence>
<evidence type="ECO:0000256" key="3">
    <source>
        <dbReference type="ARBA" id="ARBA00022960"/>
    </source>
</evidence>
<evidence type="ECO:0000256" key="6">
    <source>
        <dbReference type="SAM" id="Phobius"/>
    </source>
</evidence>
<accession>A0ABT9W529</accession>
<protein>
    <submittedName>
        <fullName evidence="7">Cell division protein FtsW (Lipid II flippase)</fullName>
    </submittedName>
</protein>
<feature type="transmembrane region" description="Helical" evidence="6">
    <location>
        <begin position="84"/>
        <end position="102"/>
    </location>
</feature>
<sequence>MNITDHKRVQEYLNAITRHVKNKKAHTHIQQELLTHVEDLIEEYIKDGYGLEQAIDQALLQTGSTEQIGKQFHKTYELKLDWQLLGLIVLFMGLGLALMFSVDQVLSTNTQNLFMNKVVAACLGIAVLIGLVYFNYKKLQRISYLMFFVNQLITLFVLIDGETLMGKPYLRLGFLQLDYIATISPIVSILAVAGILAGLNYTTKKSWFIIIGLYLLPVWLLLMTSGFFSIILFSVAFVFLLFRLPINRKVLLTGLGTALGVLIFILSFWLPDYIHMRIFSFLYYQNDPMGSGYVYYASKTIIENAGWWGQWFQNNSQLSLLPAAHTNFIFSYLVYQLGWVLAGVFILLSLYFMWRMTHLASYVTDLFGSLLMSAVISVFCVQIIWSIGMTIGVLPFISVSLPLISHGGTHFILSMLLLGLLLGVYRQKSYSQINNPI</sequence>
<feature type="transmembrane region" description="Helical" evidence="6">
    <location>
        <begin position="228"/>
        <end position="244"/>
    </location>
</feature>
<keyword evidence="3" id="KW-0133">Cell shape</keyword>
<dbReference type="Pfam" id="PF01098">
    <property type="entry name" value="FTSW_RODA_SPOVE"/>
    <property type="match status" value="1"/>
</dbReference>
<comment type="subcellular location">
    <subcellularLocation>
        <location evidence="1">Membrane</location>
        <topology evidence="1">Multi-pass membrane protein</topology>
    </subcellularLocation>
</comment>